<reference evidence="2" key="1">
    <citation type="journal article" date="2021" name="PeerJ">
        <title>Extensive microbial diversity within the chicken gut microbiome revealed by metagenomics and culture.</title>
        <authorList>
            <person name="Gilroy R."/>
            <person name="Ravi A."/>
            <person name="Getino M."/>
            <person name="Pursley I."/>
            <person name="Horton D.L."/>
            <person name="Alikhan N.F."/>
            <person name="Baker D."/>
            <person name="Gharbi K."/>
            <person name="Hall N."/>
            <person name="Watson M."/>
            <person name="Adriaenssens E.M."/>
            <person name="Foster-Nyarko E."/>
            <person name="Jarju S."/>
            <person name="Secka A."/>
            <person name="Antonio M."/>
            <person name="Oren A."/>
            <person name="Chaudhuri R.R."/>
            <person name="La Ragione R."/>
            <person name="Hildebrand F."/>
            <person name="Pallen M.J."/>
        </authorList>
    </citation>
    <scope>NUCLEOTIDE SEQUENCE</scope>
    <source>
        <strain evidence="2">CHK199-9574</strain>
    </source>
</reference>
<dbReference type="AlphaFoldDB" id="A0A9D2CFJ9"/>
<protein>
    <submittedName>
        <fullName evidence="2">GNAT family N-acetyltransferase</fullName>
    </submittedName>
</protein>
<comment type="caution">
    <text evidence="2">The sequence shown here is derived from an EMBL/GenBank/DDBJ whole genome shotgun (WGS) entry which is preliminary data.</text>
</comment>
<dbReference type="Proteomes" id="UP000824135">
    <property type="component" value="Unassembled WGS sequence"/>
</dbReference>
<accession>A0A9D2CFJ9</accession>
<organism evidence="2 3">
    <name type="scientific">Candidatus Borkfalkia excrementavium</name>
    <dbReference type="NCBI Taxonomy" id="2838505"/>
    <lineage>
        <taxon>Bacteria</taxon>
        <taxon>Bacillati</taxon>
        <taxon>Bacillota</taxon>
        <taxon>Clostridia</taxon>
        <taxon>Christensenellales</taxon>
        <taxon>Christensenellaceae</taxon>
        <taxon>Candidatus Borkfalkia</taxon>
    </lineage>
</organism>
<sequence>MEEKRMMQYAPPQTFAELEALARECWHSAYDDTLLTRENVDYMLNLFQTASAMEKQVREDGYIYFFLVDAGEKVGYCALQPQGERLFLSKLYLKASARGKGLGQRALGEVISAAERTGAKSVWLTVNKGNARAVRAYEKFGFVRSGEGVSDIGQGYVMDDYYYEYFIAGQNA</sequence>
<dbReference type="PANTHER" id="PTHR43617">
    <property type="entry name" value="L-AMINO ACID N-ACETYLTRANSFERASE"/>
    <property type="match status" value="1"/>
</dbReference>
<reference evidence="2" key="2">
    <citation type="submission" date="2021-04" db="EMBL/GenBank/DDBJ databases">
        <authorList>
            <person name="Gilroy R."/>
        </authorList>
    </citation>
    <scope>NUCLEOTIDE SEQUENCE</scope>
    <source>
        <strain evidence="2">CHK199-9574</strain>
    </source>
</reference>
<proteinExistence type="predicted"/>
<gene>
    <name evidence="2" type="ORF">H9728_00595</name>
</gene>
<dbReference type="GO" id="GO:0016747">
    <property type="term" value="F:acyltransferase activity, transferring groups other than amino-acyl groups"/>
    <property type="evidence" value="ECO:0007669"/>
    <property type="project" value="InterPro"/>
</dbReference>
<feature type="domain" description="N-acetyltransferase" evidence="1">
    <location>
        <begin position="5"/>
        <end position="168"/>
    </location>
</feature>
<dbReference type="InterPro" id="IPR050276">
    <property type="entry name" value="MshD_Acetyltransferase"/>
</dbReference>
<dbReference type="PROSITE" id="PS51186">
    <property type="entry name" value="GNAT"/>
    <property type="match status" value="1"/>
</dbReference>
<evidence type="ECO:0000313" key="2">
    <source>
        <dbReference type="EMBL" id="HIY77520.1"/>
    </source>
</evidence>
<dbReference type="Pfam" id="PF00583">
    <property type="entry name" value="Acetyltransf_1"/>
    <property type="match status" value="1"/>
</dbReference>
<name>A0A9D2CFJ9_9FIRM</name>
<dbReference type="InterPro" id="IPR000182">
    <property type="entry name" value="GNAT_dom"/>
</dbReference>
<dbReference type="SUPFAM" id="SSF55729">
    <property type="entry name" value="Acyl-CoA N-acyltransferases (Nat)"/>
    <property type="match status" value="1"/>
</dbReference>
<evidence type="ECO:0000313" key="3">
    <source>
        <dbReference type="Proteomes" id="UP000824135"/>
    </source>
</evidence>
<dbReference type="EMBL" id="DXCO01000005">
    <property type="protein sequence ID" value="HIY77520.1"/>
    <property type="molecule type" value="Genomic_DNA"/>
</dbReference>
<evidence type="ECO:0000259" key="1">
    <source>
        <dbReference type="PROSITE" id="PS51186"/>
    </source>
</evidence>
<dbReference type="InterPro" id="IPR016181">
    <property type="entry name" value="Acyl_CoA_acyltransferase"/>
</dbReference>
<dbReference type="Gene3D" id="3.40.630.30">
    <property type="match status" value="1"/>
</dbReference>
<dbReference type="CDD" id="cd04301">
    <property type="entry name" value="NAT_SF"/>
    <property type="match status" value="1"/>
</dbReference>